<dbReference type="CDD" id="cd01650">
    <property type="entry name" value="RT_nLTR_like"/>
    <property type="match status" value="1"/>
</dbReference>
<dbReference type="AlphaFoldDB" id="U5EQW9"/>
<proteinExistence type="evidence at transcript level"/>
<dbReference type="SUPFAM" id="SSF56219">
    <property type="entry name" value="DNase I-like"/>
    <property type="match status" value="1"/>
</dbReference>
<dbReference type="PROSITE" id="PS50878">
    <property type="entry name" value="RT_POL"/>
    <property type="match status" value="1"/>
</dbReference>
<evidence type="ECO:0000313" key="2">
    <source>
        <dbReference type="EMBL" id="JAB55845.1"/>
    </source>
</evidence>
<evidence type="ECO:0000259" key="1">
    <source>
        <dbReference type="PROSITE" id="PS50878"/>
    </source>
</evidence>
<accession>U5EQW9</accession>
<dbReference type="InterPro" id="IPR000477">
    <property type="entry name" value="RT_dom"/>
</dbReference>
<dbReference type="EMBL" id="GANO01004026">
    <property type="protein sequence ID" value="JAB55845.1"/>
    <property type="molecule type" value="mRNA"/>
</dbReference>
<protein>
    <submittedName>
        <fullName evidence="2">Putative l2b-6 cq</fullName>
    </submittedName>
</protein>
<dbReference type="InterPro" id="IPR036691">
    <property type="entry name" value="Endo/exonu/phosph_ase_sf"/>
</dbReference>
<reference evidence="2" key="1">
    <citation type="journal article" date="2014" name="Insect Biochem. Mol. Biol.">
        <title>An insight into the sialome of the frog biting fly, Corethrella appendiculata.</title>
        <authorList>
            <person name="Ribeiro J.M.C."/>
            <person name="Chagas A.C."/>
            <person name="Pham V.M."/>
            <person name="Lounibos L.P."/>
            <person name="Calvo E."/>
        </authorList>
    </citation>
    <scope>NUCLEOTIDE SEQUENCE</scope>
    <source>
        <tissue evidence="2">Salivary glands</tissue>
    </source>
</reference>
<dbReference type="GO" id="GO:0071897">
    <property type="term" value="P:DNA biosynthetic process"/>
    <property type="evidence" value="ECO:0007669"/>
    <property type="project" value="UniProtKB-ARBA"/>
</dbReference>
<name>U5EQW9_9DIPT</name>
<dbReference type="InterPro" id="IPR043502">
    <property type="entry name" value="DNA/RNA_pol_sf"/>
</dbReference>
<dbReference type="Pfam" id="PF00078">
    <property type="entry name" value="RVT_1"/>
    <property type="match status" value="1"/>
</dbReference>
<organism evidence="2">
    <name type="scientific">Corethrella appendiculata</name>
    <dbReference type="NCBI Taxonomy" id="1370023"/>
    <lineage>
        <taxon>Eukaryota</taxon>
        <taxon>Metazoa</taxon>
        <taxon>Ecdysozoa</taxon>
        <taxon>Arthropoda</taxon>
        <taxon>Hexapoda</taxon>
        <taxon>Insecta</taxon>
        <taxon>Pterygota</taxon>
        <taxon>Neoptera</taxon>
        <taxon>Endopterygota</taxon>
        <taxon>Diptera</taxon>
        <taxon>Nematocera</taxon>
        <taxon>Culicoidea</taxon>
        <taxon>Chaoboridae</taxon>
        <taxon>Corethrella</taxon>
    </lineage>
</organism>
<feature type="domain" description="Reverse transcriptase" evidence="1">
    <location>
        <begin position="377"/>
        <end position="646"/>
    </location>
</feature>
<feature type="non-terminal residue" evidence="2">
    <location>
        <position position="1"/>
    </location>
</feature>
<dbReference type="PANTHER" id="PTHR33332">
    <property type="entry name" value="REVERSE TRANSCRIPTASE DOMAIN-CONTAINING PROTEIN"/>
    <property type="match status" value="1"/>
</dbReference>
<sequence>VSTALFTGHQIKKNKLKIFEQFFNQWLYNILQFDKRNLIVGDFNVDFKKSSKTSCKKINNIFQQYNLKQIVKDFTRITNTSSTLIDLVVTNCDDFTATVSHTPKISDHSMIKINIKNEHYNQNYEEFCIRKCWREYTPENLCAKLSQKLNTSTTTTINTKATCLHNALISTMKEIILKKQVKKIHDNRWYNNQLMNMHKERDKAYVEAIGFDKSDDRWKIYKKKRNEYTNFLRKQKSDFLQNQIETFKLQPKGLWKVLKNLYKNNNNNTCFEKYILFDDGVCDEKKIMADKFNKFFVESVKQINSSIDESVFKEQYEKDLQNNAIESDLIFTNISLNELKKTITEIKCESGLENVNKKVILDSFSVIGDELLTIINLSLSSGVVPDIWKLSTVKPIQKVSNTIKCEEFRPINMMPICEKILECVVHKQLMSFINKNNILVQQQSGFREHHSCETSINLVLNDWKHHINDKKIIVACFLDFKRAFETIDREILVKKLQMYGIRGVTLNWFKSYLSNRRQVVDIDGVQSDEIVAELGVPQGSVLGPILFILYINDMISYLKYCLLNLFADDSLLSICGDNIDELIQKMNEDLSKLFDWLNFNKLKLNVTKTKAMIITNKKNVNQHQQIVIQNEPIEIVKNIKYLGLIIDNKLSFSDNIDYISKKIAKKIGLLSRIGKSLTIWSKITIYKSIISPHFEYCASILFLSNNKQMQQLQKLQNRAMRVILQMSKYTSGTYMLDMLQWHSIKERVYFLTMCLLYKASKGQLPLYLLNNTKKIRECSKYNLRRGSDFRLPSYLSSSAQNSLLYKGLQKFNKIPIESRSENCLSGFKRSLAKYMKEEKQKNMTHLIKS</sequence>
<dbReference type="SUPFAM" id="SSF56672">
    <property type="entry name" value="DNA/RNA polymerases"/>
    <property type="match status" value="1"/>
</dbReference>